<accession>B9RHK5</accession>
<sequence>MENCDKTHFLSYSSAPGEIFPLGLCWMLGLDKTPLIYGEVLFGAEIFFLKSSSGVLEMGKDSGVS</sequence>
<dbReference type="AlphaFoldDB" id="B9RHK5"/>
<keyword evidence="2" id="KW-1185">Reference proteome</keyword>
<gene>
    <name evidence="1" type="ORF">RCOM_1528620</name>
</gene>
<proteinExistence type="predicted"/>
<dbReference type="Proteomes" id="UP000008311">
    <property type="component" value="Unassembled WGS sequence"/>
</dbReference>
<evidence type="ECO:0000313" key="2">
    <source>
        <dbReference type="Proteomes" id="UP000008311"/>
    </source>
</evidence>
<dbReference type="EMBL" id="EQ973779">
    <property type="protein sequence ID" value="EEF49215.1"/>
    <property type="molecule type" value="Genomic_DNA"/>
</dbReference>
<reference evidence="2" key="1">
    <citation type="journal article" date="2010" name="Nat. Biotechnol.">
        <title>Draft genome sequence of the oilseed species Ricinus communis.</title>
        <authorList>
            <person name="Chan A.P."/>
            <person name="Crabtree J."/>
            <person name="Zhao Q."/>
            <person name="Lorenzi H."/>
            <person name="Orvis J."/>
            <person name="Puiu D."/>
            <person name="Melake-Berhan A."/>
            <person name="Jones K.M."/>
            <person name="Redman J."/>
            <person name="Chen G."/>
            <person name="Cahoon E.B."/>
            <person name="Gedil M."/>
            <person name="Stanke M."/>
            <person name="Haas B.J."/>
            <person name="Wortman J.R."/>
            <person name="Fraser-Liggett C.M."/>
            <person name="Ravel J."/>
            <person name="Rabinowicz P.D."/>
        </authorList>
    </citation>
    <scope>NUCLEOTIDE SEQUENCE [LARGE SCALE GENOMIC DNA]</scope>
    <source>
        <strain evidence="2">cv. Hale</strain>
    </source>
</reference>
<name>B9RHK5_RICCO</name>
<dbReference type="InParanoid" id="B9RHK5"/>
<organism evidence="1 2">
    <name type="scientific">Ricinus communis</name>
    <name type="common">Castor bean</name>
    <dbReference type="NCBI Taxonomy" id="3988"/>
    <lineage>
        <taxon>Eukaryota</taxon>
        <taxon>Viridiplantae</taxon>
        <taxon>Streptophyta</taxon>
        <taxon>Embryophyta</taxon>
        <taxon>Tracheophyta</taxon>
        <taxon>Spermatophyta</taxon>
        <taxon>Magnoliopsida</taxon>
        <taxon>eudicotyledons</taxon>
        <taxon>Gunneridae</taxon>
        <taxon>Pentapetalae</taxon>
        <taxon>rosids</taxon>
        <taxon>fabids</taxon>
        <taxon>Malpighiales</taxon>
        <taxon>Euphorbiaceae</taxon>
        <taxon>Acalyphoideae</taxon>
        <taxon>Acalypheae</taxon>
        <taxon>Ricinus</taxon>
    </lineage>
</organism>
<evidence type="ECO:0000313" key="1">
    <source>
        <dbReference type="EMBL" id="EEF49215.1"/>
    </source>
</evidence>
<protein>
    <submittedName>
        <fullName evidence="1">Uncharacterized protein</fullName>
    </submittedName>
</protein>